<name>A0A2P5BDD1_PARAD</name>
<evidence type="ECO:0000256" key="1">
    <source>
        <dbReference type="SAM" id="SignalP"/>
    </source>
</evidence>
<keyword evidence="1" id="KW-0732">Signal</keyword>
<dbReference type="EMBL" id="JXTB01000305">
    <property type="protein sequence ID" value="PON46788.1"/>
    <property type="molecule type" value="Genomic_DNA"/>
</dbReference>
<evidence type="ECO:0000313" key="3">
    <source>
        <dbReference type="Proteomes" id="UP000237105"/>
    </source>
</evidence>
<keyword evidence="3" id="KW-1185">Reference proteome</keyword>
<accession>A0A2P5BDD1</accession>
<comment type="caution">
    <text evidence="2">The sequence shown here is derived from an EMBL/GenBank/DDBJ whole genome shotgun (WGS) entry which is preliminary data.</text>
</comment>
<gene>
    <name evidence="2" type="ORF">PanWU01x14_248830</name>
</gene>
<feature type="chain" id="PRO_5015116121" evidence="1">
    <location>
        <begin position="19"/>
        <end position="88"/>
    </location>
</feature>
<protein>
    <submittedName>
        <fullName evidence="2">Uncharacterized protein</fullName>
    </submittedName>
</protein>
<evidence type="ECO:0000313" key="2">
    <source>
        <dbReference type="EMBL" id="PON46788.1"/>
    </source>
</evidence>
<proteinExistence type="predicted"/>
<dbReference type="AlphaFoldDB" id="A0A2P5BDD1"/>
<organism evidence="2 3">
    <name type="scientific">Parasponia andersonii</name>
    <name type="common">Sponia andersonii</name>
    <dbReference type="NCBI Taxonomy" id="3476"/>
    <lineage>
        <taxon>Eukaryota</taxon>
        <taxon>Viridiplantae</taxon>
        <taxon>Streptophyta</taxon>
        <taxon>Embryophyta</taxon>
        <taxon>Tracheophyta</taxon>
        <taxon>Spermatophyta</taxon>
        <taxon>Magnoliopsida</taxon>
        <taxon>eudicotyledons</taxon>
        <taxon>Gunneridae</taxon>
        <taxon>Pentapetalae</taxon>
        <taxon>rosids</taxon>
        <taxon>fabids</taxon>
        <taxon>Rosales</taxon>
        <taxon>Cannabaceae</taxon>
        <taxon>Parasponia</taxon>
    </lineage>
</organism>
<feature type="signal peptide" evidence="1">
    <location>
        <begin position="1"/>
        <end position="18"/>
    </location>
</feature>
<dbReference type="Proteomes" id="UP000237105">
    <property type="component" value="Unassembled WGS sequence"/>
</dbReference>
<reference evidence="3" key="1">
    <citation type="submission" date="2016-06" db="EMBL/GenBank/DDBJ databases">
        <title>Parallel loss of symbiosis genes in relatives of nitrogen-fixing non-legume Parasponia.</title>
        <authorList>
            <person name="Van Velzen R."/>
            <person name="Holmer R."/>
            <person name="Bu F."/>
            <person name="Rutten L."/>
            <person name="Van Zeijl A."/>
            <person name="Liu W."/>
            <person name="Santuari L."/>
            <person name="Cao Q."/>
            <person name="Sharma T."/>
            <person name="Shen D."/>
            <person name="Roswanjaya Y."/>
            <person name="Wardhani T."/>
            <person name="Kalhor M.S."/>
            <person name="Jansen J."/>
            <person name="Van den Hoogen J."/>
            <person name="Gungor B."/>
            <person name="Hartog M."/>
            <person name="Hontelez J."/>
            <person name="Verver J."/>
            <person name="Yang W.-C."/>
            <person name="Schijlen E."/>
            <person name="Repin R."/>
            <person name="Schilthuizen M."/>
            <person name="Schranz E."/>
            <person name="Heidstra R."/>
            <person name="Miyata K."/>
            <person name="Fedorova E."/>
            <person name="Kohlen W."/>
            <person name="Bisseling T."/>
            <person name="Smit S."/>
            <person name="Geurts R."/>
        </authorList>
    </citation>
    <scope>NUCLEOTIDE SEQUENCE [LARGE SCALE GENOMIC DNA]</scope>
    <source>
        <strain evidence="3">cv. WU1-14</strain>
    </source>
</reference>
<sequence>MTISVLIVYILVAITLRCQYMRRPDLVEIKGHDYMTTVFVGDCRNGGLKDISQFHTPIEEEEISDRINIRANRSTTTTHGGHVTLIYI</sequence>